<evidence type="ECO:0000313" key="2">
    <source>
        <dbReference type="Proteomes" id="UP001220662"/>
    </source>
</evidence>
<organism evidence="1 2">
    <name type="scientific">Pseudomonas citronellolis</name>
    <dbReference type="NCBI Taxonomy" id="53408"/>
    <lineage>
        <taxon>Bacteria</taxon>
        <taxon>Pseudomonadati</taxon>
        <taxon>Pseudomonadota</taxon>
        <taxon>Gammaproteobacteria</taxon>
        <taxon>Pseudomonadales</taxon>
        <taxon>Pseudomonadaceae</taxon>
        <taxon>Pseudomonas</taxon>
    </lineage>
</organism>
<gene>
    <name evidence="1" type="ORF">P3W55_13325</name>
</gene>
<sequence length="199" mass="21607">MSNQFTLSDSSLRSLAAQLQLNGKFRHSCRSAYGRRFLDLTMQVEQAASEAAVLIEAGGERHRITISHREPRGDITLADFIEAIANGRIDSAEPAPARTTPALPQPDSLVDTAQQQALRDLVRKGGFLDVHVGLEHPVKVAVHRTYNTQGITALLSLGEAQPRTSAWTLHQAPAKCFQALLESVEHLAASGMPKARRAA</sequence>
<proteinExistence type="predicted"/>
<dbReference type="EMBL" id="JARJLR010000233">
    <property type="protein sequence ID" value="MDF3842691.1"/>
    <property type="molecule type" value="Genomic_DNA"/>
</dbReference>
<evidence type="ECO:0000313" key="1">
    <source>
        <dbReference type="EMBL" id="MDF3842691.1"/>
    </source>
</evidence>
<dbReference type="Proteomes" id="UP001220662">
    <property type="component" value="Unassembled WGS sequence"/>
</dbReference>
<dbReference type="RefSeq" id="WP_276214664.1">
    <property type="nucleotide sequence ID" value="NZ_JARJLR010000233.1"/>
</dbReference>
<comment type="caution">
    <text evidence="1">The sequence shown here is derived from an EMBL/GenBank/DDBJ whole genome shotgun (WGS) entry which is preliminary data.</text>
</comment>
<protein>
    <submittedName>
        <fullName evidence="1">Uncharacterized protein</fullName>
    </submittedName>
</protein>
<dbReference type="AlphaFoldDB" id="A0AAW6P4Q7"/>
<name>A0AAW6P4Q7_9PSED</name>
<accession>A0AAW6P4Q7</accession>
<reference evidence="1" key="1">
    <citation type="submission" date="2023-03" db="EMBL/GenBank/DDBJ databases">
        <title>Draft assemblies of triclosan tolerant bacteria isolated from returned activated sludge.</title>
        <authorList>
            <person name="Van Hamelsveld S."/>
        </authorList>
    </citation>
    <scope>NUCLEOTIDE SEQUENCE</scope>
    <source>
        <strain evidence="1">GW210015_S63</strain>
    </source>
</reference>